<gene>
    <name evidence="2" type="ORF">LY89DRAFT_619223</name>
</gene>
<evidence type="ECO:0000259" key="1">
    <source>
        <dbReference type="Pfam" id="PF00724"/>
    </source>
</evidence>
<dbReference type="GO" id="GO:0010181">
    <property type="term" value="F:FMN binding"/>
    <property type="evidence" value="ECO:0007669"/>
    <property type="project" value="InterPro"/>
</dbReference>
<dbReference type="SUPFAM" id="SSF51395">
    <property type="entry name" value="FMN-linked oxidoreductases"/>
    <property type="match status" value="1"/>
</dbReference>
<dbReference type="InterPro" id="IPR001155">
    <property type="entry name" value="OxRdtase_FMN_N"/>
</dbReference>
<protein>
    <submittedName>
        <fullName evidence="2">12-oxophytodienoate reductase</fullName>
    </submittedName>
</protein>
<keyword evidence="3" id="KW-1185">Reference proteome</keyword>
<dbReference type="GeneID" id="28820588"/>
<dbReference type="InParanoid" id="A0A194X696"/>
<name>A0A194X696_MOLSC</name>
<dbReference type="OrthoDB" id="276546at2759"/>
<dbReference type="InterPro" id="IPR013785">
    <property type="entry name" value="Aldolase_TIM"/>
</dbReference>
<evidence type="ECO:0000313" key="2">
    <source>
        <dbReference type="EMBL" id="KUJ15332.1"/>
    </source>
</evidence>
<dbReference type="AlphaFoldDB" id="A0A194X696"/>
<dbReference type="GO" id="GO:0016491">
    <property type="term" value="F:oxidoreductase activity"/>
    <property type="evidence" value="ECO:0007669"/>
    <property type="project" value="InterPro"/>
</dbReference>
<dbReference type="Gene3D" id="3.20.20.70">
    <property type="entry name" value="Aldolase class I"/>
    <property type="match status" value="1"/>
</dbReference>
<dbReference type="Proteomes" id="UP000070700">
    <property type="component" value="Unassembled WGS sequence"/>
</dbReference>
<sequence length="392" mass="43159">MSSKRDPLQNAFNLTPSISLKHRIVLAPMTRMRASDTGLPHPRTAEYYASRAAPGGFLISEALEIHPRGKGFLHTPGIFAEAQIEAWKPVTAAVHKKGGIFFAQLCHPGRVAVPSQNGGFPPLSSTPKPLPGNHPNFGQDNSIGEPYVESQAMSLSDISDVTSQFVLAAQNAVRAGFEGIEIHAANGYLFDQFLHDNINDRTDRYGGSIENRTRFLLETVDAIGKEIGCEKVGVRLAPWYRQKGTEDSDRIGTFSKMAGALDRRGLAYVHLIEPRYDLGERNSLAKESGPVDAGKVFKGLEVSLWPFRRVLKNTPVIGAGGYDAVIAREALDEGRVDLAAFGRPFTSNPDLVRRIFGGLPLTKYDRKTFYTQGMEGYLGWKTWEEEENGELK</sequence>
<dbReference type="CDD" id="cd02933">
    <property type="entry name" value="OYE_like_FMN"/>
    <property type="match status" value="1"/>
</dbReference>
<dbReference type="Pfam" id="PF00724">
    <property type="entry name" value="Oxidored_FMN"/>
    <property type="match status" value="1"/>
</dbReference>
<proteinExistence type="predicted"/>
<dbReference type="EMBL" id="KQ947418">
    <property type="protein sequence ID" value="KUJ15332.1"/>
    <property type="molecule type" value="Genomic_DNA"/>
</dbReference>
<dbReference type="InterPro" id="IPR045247">
    <property type="entry name" value="Oye-like"/>
</dbReference>
<organism evidence="2 3">
    <name type="scientific">Mollisia scopiformis</name>
    <name type="common">Conifer needle endophyte fungus</name>
    <name type="synonym">Phialocephala scopiformis</name>
    <dbReference type="NCBI Taxonomy" id="149040"/>
    <lineage>
        <taxon>Eukaryota</taxon>
        <taxon>Fungi</taxon>
        <taxon>Dikarya</taxon>
        <taxon>Ascomycota</taxon>
        <taxon>Pezizomycotina</taxon>
        <taxon>Leotiomycetes</taxon>
        <taxon>Helotiales</taxon>
        <taxon>Mollisiaceae</taxon>
        <taxon>Mollisia</taxon>
    </lineage>
</organism>
<dbReference type="PANTHER" id="PTHR22893">
    <property type="entry name" value="NADH OXIDOREDUCTASE-RELATED"/>
    <property type="match status" value="1"/>
</dbReference>
<dbReference type="PANTHER" id="PTHR22893:SF93">
    <property type="entry name" value="HYPOTHETICAL OXIDOREDUCTASE (EUROFUNG)"/>
    <property type="match status" value="1"/>
</dbReference>
<feature type="domain" description="NADH:flavin oxidoreductase/NADH oxidase N-terminal" evidence="1">
    <location>
        <begin position="18"/>
        <end position="360"/>
    </location>
</feature>
<evidence type="ECO:0000313" key="3">
    <source>
        <dbReference type="Proteomes" id="UP000070700"/>
    </source>
</evidence>
<accession>A0A194X696</accession>
<dbReference type="RefSeq" id="XP_018069687.1">
    <property type="nucleotide sequence ID" value="XM_018210862.1"/>
</dbReference>
<reference evidence="2 3" key="1">
    <citation type="submission" date="2015-10" db="EMBL/GenBank/DDBJ databases">
        <title>Full genome of DAOMC 229536 Phialocephala scopiformis, a fungal endophyte of spruce producing the potent anti-insectan compound rugulosin.</title>
        <authorList>
            <consortium name="DOE Joint Genome Institute"/>
            <person name="Walker A.K."/>
            <person name="Frasz S.L."/>
            <person name="Seifert K.A."/>
            <person name="Miller J.D."/>
            <person name="Mondo S.J."/>
            <person name="Labutti K."/>
            <person name="Lipzen A."/>
            <person name="Dockter R."/>
            <person name="Kennedy M."/>
            <person name="Grigoriev I.V."/>
            <person name="Spatafora J.W."/>
        </authorList>
    </citation>
    <scope>NUCLEOTIDE SEQUENCE [LARGE SCALE GENOMIC DNA]</scope>
    <source>
        <strain evidence="2 3">CBS 120377</strain>
    </source>
</reference>
<dbReference type="KEGG" id="psco:LY89DRAFT_619223"/>